<keyword evidence="3" id="KW-1185">Reference proteome</keyword>
<dbReference type="Proteomes" id="UP001221757">
    <property type="component" value="Unassembled WGS sequence"/>
</dbReference>
<evidence type="ECO:0000313" key="3">
    <source>
        <dbReference type="Proteomes" id="UP001221757"/>
    </source>
</evidence>
<accession>A0AAD7DP06</accession>
<protein>
    <submittedName>
        <fullName evidence="2">Uncharacterized protein</fullName>
    </submittedName>
</protein>
<dbReference type="AlphaFoldDB" id="A0AAD7DP06"/>
<proteinExistence type="predicted"/>
<dbReference type="EMBL" id="JARKIE010000040">
    <property type="protein sequence ID" value="KAJ7694769.1"/>
    <property type="molecule type" value="Genomic_DNA"/>
</dbReference>
<organism evidence="2 3">
    <name type="scientific">Mycena rosella</name>
    <name type="common">Pink bonnet</name>
    <name type="synonym">Agaricus rosellus</name>
    <dbReference type="NCBI Taxonomy" id="1033263"/>
    <lineage>
        <taxon>Eukaryota</taxon>
        <taxon>Fungi</taxon>
        <taxon>Dikarya</taxon>
        <taxon>Basidiomycota</taxon>
        <taxon>Agaricomycotina</taxon>
        <taxon>Agaricomycetes</taxon>
        <taxon>Agaricomycetidae</taxon>
        <taxon>Agaricales</taxon>
        <taxon>Marasmiineae</taxon>
        <taxon>Mycenaceae</taxon>
        <taxon>Mycena</taxon>
    </lineage>
</organism>
<sequence>MAHTLHKAGCSQERVGDIIHYVAQKTGFFVKNKMSCCTVQRALIEGGIAAKIQFAYEISQADGVTASGDATSLREHNYEASHIMINKNGKHQNRMLGISSTVDHTSETQVQSWKSKITALSEIFNRCPLAERSAFSFEVSHFLRLLKGMNGDHASDQKKTVRLMLEWKELVTRMMLGRDEIHAMEASEVLVIIADIHKQNITEAGAEDVWDSLSDAERDALTKSSMDVFAYRLGRDAFDQLSDEEKRDISLFFWAGCSMHKELNSCKAFTEAMDNYIENDLEGPVSLANKDNDATIQLAEDTGTSTAAVQRALKISEGGAVKLIGLLGAFVNHKDDKKGCHDVYDDYFRPIIGSGVRFPAVNNTRYQSFGLGGARIISFLDEHKLLMPFIRNKKQKRTLKTSSLMLDGNRSRSSPSGSTDLAILLNSSRTRRRLSAGE</sequence>
<name>A0AAD7DP06_MYCRO</name>
<reference evidence="2" key="1">
    <citation type="submission" date="2023-03" db="EMBL/GenBank/DDBJ databases">
        <title>Massive genome expansion in bonnet fungi (Mycena s.s.) driven by repeated elements and novel gene families across ecological guilds.</title>
        <authorList>
            <consortium name="Lawrence Berkeley National Laboratory"/>
            <person name="Harder C.B."/>
            <person name="Miyauchi S."/>
            <person name="Viragh M."/>
            <person name="Kuo A."/>
            <person name="Thoen E."/>
            <person name="Andreopoulos B."/>
            <person name="Lu D."/>
            <person name="Skrede I."/>
            <person name="Drula E."/>
            <person name="Henrissat B."/>
            <person name="Morin E."/>
            <person name="Kohler A."/>
            <person name="Barry K."/>
            <person name="LaButti K."/>
            <person name="Morin E."/>
            <person name="Salamov A."/>
            <person name="Lipzen A."/>
            <person name="Mereny Z."/>
            <person name="Hegedus B."/>
            <person name="Baldrian P."/>
            <person name="Stursova M."/>
            <person name="Weitz H."/>
            <person name="Taylor A."/>
            <person name="Grigoriev I.V."/>
            <person name="Nagy L.G."/>
            <person name="Martin F."/>
            <person name="Kauserud H."/>
        </authorList>
    </citation>
    <scope>NUCLEOTIDE SEQUENCE</scope>
    <source>
        <strain evidence="2">CBHHK067</strain>
    </source>
</reference>
<gene>
    <name evidence="2" type="ORF">B0H17DRAFT_1008998</name>
</gene>
<evidence type="ECO:0000313" key="2">
    <source>
        <dbReference type="EMBL" id="KAJ7694769.1"/>
    </source>
</evidence>
<evidence type="ECO:0000256" key="1">
    <source>
        <dbReference type="SAM" id="MobiDB-lite"/>
    </source>
</evidence>
<feature type="region of interest" description="Disordered" evidence="1">
    <location>
        <begin position="401"/>
        <end position="422"/>
    </location>
</feature>
<comment type="caution">
    <text evidence="2">The sequence shown here is derived from an EMBL/GenBank/DDBJ whole genome shotgun (WGS) entry which is preliminary data.</text>
</comment>